<keyword evidence="2" id="KW-1185">Reference proteome</keyword>
<evidence type="ECO:0008006" key="3">
    <source>
        <dbReference type="Google" id="ProtNLM"/>
    </source>
</evidence>
<dbReference type="RefSeq" id="WP_129229655.1">
    <property type="nucleotide sequence ID" value="NZ_QYBB01000059.1"/>
</dbReference>
<dbReference type="OrthoDB" id="7570830at2"/>
<dbReference type="EMBL" id="QYBB01000059">
    <property type="protein sequence ID" value="RYC29287.1"/>
    <property type="molecule type" value="Genomic_DNA"/>
</dbReference>
<dbReference type="AlphaFoldDB" id="A0A4Q2U340"/>
<gene>
    <name evidence="1" type="ORF">D3273_24855</name>
</gene>
<accession>A0A4Q2U340</accession>
<sequence>MPAVQTSYASFHPSGTLGMVANGEWVTNVISRVVDPASTLSVAPGDPVLQGAGEQLVVSANGGSGAFRGVAIRDTTLPPTAGDVFAPTVTVGVMTKGVVWVNAAAAVSPGQPAFVTSAGALTGVATGNTAIPGALWESAAATPGLAKLRLG</sequence>
<comment type="caution">
    <text evidence="1">The sequence shown here is derived from an EMBL/GenBank/DDBJ whole genome shotgun (WGS) entry which is preliminary data.</text>
</comment>
<dbReference type="InterPro" id="IPR054438">
    <property type="entry name" value="Struct_cement_gp24/gp6"/>
</dbReference>
<proteinExistence type="predicted"/>
<reference evidence="1 2" key="2">
    <citation type="submission" date="2019-02" db="EMBL/GenBank/DDBJ databases">
        <title>'Lichenibacterium ramalinii' gen. nov. sp. nov., 'Lichenibacterium minor' gen. nov. sp. nov.</title>
        <authorList>
            <person name="Pankratov T."/>
        </authorList>
    </citation>
    <scope>NUCLEOTIDE SEQUENCE [LARGE SCALE GENOMIC DNA]</scope>
    <source>
        <strain evidence="1 2">RmlP026</strain>
    </source>
</reference>
<dbReference type="Proteomes" id="UP000290759">
    <property type="component" value="Unassembled WGS sequence"/>
</dbReference>
<evidence type="ECO:0000313" key="1">
    <source>
        <dbReference type="EMBL" id="RYC29287.1"/>
    </source>
</evidence>
<evidence type="ECO:0000313" key="2">
    <source>
        <dbReference type="Proteomes" id="UP000290759"/>
    </source>
</evidence>
<organism evidence="1 2">
    <name type="scientific">Lichenibacterium minor</name>
    <dbReference type="NCBI Taxonomy" id="2316528"/>
    <lineage>
        <taxon>Bacteria</taxon>
        <taxon>Pseudomonadati</taxon>
        <taxon>Pseudomonadota</taxon>
        <taxon>Alphaproteobacteria</taxon>
        <taxon>Hyphomicrobiales</taxon>
        <taxon>Lichenihabitantaceae</taxon>
        <taxon>Lichenibacterium</taxon>
    </lineage>
</organism>
<dbReference type="Pfam" id="PF22758">
    <property type="entry name" value="Phage_cement"/>
    <property type="match status" value="1"/>
</dbReference>
<protein>
    <recommendedName>
        <fullName evidence="3">DUF2190 family protein</fullName>
    </recommendedName>
</protein>
<name>A0A4Q2U340_9HYPH</name>
<reference evidence="1 2" key="1">
    <citation type="submission" date="2018-12" db="EMBL/GenBank/DDBJ databases">
        <authorList>
            <person name="Grouzdev D.S."/>
            <person name="Krutkina M.S."/>
        </authorList>
    </citation>
    <scope>NUCLEOTIDE SEQUENCE [LARGE SCALE GENOMIC DNA]</scope>
    <source>
        <strain evidence="1 2">RmlP026</strain>
    </source>
</reference>